<proteinExistence type="predicted"/>
<dbReference type="EMBL" id="OU892277">
    <property type="protein sequence ID" value="CAG9760274.1"/>
    <property type="molecule type" value="Genomic_DNA"/>
</dbReference>
<accession>A0A9N9MEJ0</accession>
<dbReference type="Proteomes" id="UP001152799">
    <property type="component" value="Chromosome 1"/>
</dbReference>
<feature type="region of interest" description="Disordered" evidence="1">
    <location>
        <begin position="380"/>
        <end position="444"/>
    </location>
</feature>
<reference evidence="2" key="1">
    <citation type="submission" date="2022-01" db="EMBL/GenBank/DDBJ databases">
        <authorList>
            <person name="King R."/>
        </authorList>
    </citation>
    <scope>NUCLEOTIDE SEQUENCE</scope>
</reference>
<evidence type="ECO:0000313" key="3">
    <source>
        <dbReference type="Proteomes" id="UP001152799"/>
    </source>
</evidence>
<feature type="compositionally biased region" description="Polar residues" evidence="1">
    <location>
        <begin position="112"/>
        <end position="142"/>
    </location>
</feature>
<feature type="compositionally biased region" description="Low complexity" evidence="1">
    <location>
        <begin position="406"/>
        <end position="418"/>
    </location>
</feature>
<dbReference type="AlphaFoldDB" id="A0A9N9MEJ0"/>
<protein>
    <submittedName>
        <fullName evidence="2">Uncharacterized protein</fullName>
    </submittedName>
</protein>
<keyword evidence="3" id="KW-1185">Reference proteome</keyword>
<evidence type="ECO:0000256" key="1">
    <source>
        <dbReference type="SAM" id="MobiDB-lite"/>
    </source>
</evidence>
<organism evidence="2 3">
    <name type="scientific">Ceutorhynchus assimilis</name>
    <name type="common">cabbage seed weevil</name>
    <dbReference type="NCBI Taxonomy" id="467358"/>
    <lineage>
        <taxon>Eukaryota</taxon>
        <taxon>Metazoa</taxon>
        <taxon>Ecdysozoa</taxon>
        <taxon>Arthropoda</taxon>
        <taxon>Hexapoda</taxon>
        <taxon>Insecta</taxon>
        <taxon>Pterygota</taxon>
        <taxon>Neoptera</taxon>
        <taxon>Endopterygota</taxon>
        <taxon>Coleoptera</taxon>
        <taxon>Polyphaga</taxon>
        <taxon>Cucujiformia</taxon>
        <taxon>Curculionidae</taxon>
        <taxon>Ceutorhynchinae</taxon>
        <taxon>Ceutorhynchus</taxon>
    </lineage>
</organism>
<feature type="compositionally biased region" description="Basic residues" evidence="1">
    <location>
        <begin position="426"/>
        <end position="438"/>
    </location>
</feature>
<dbReference type="OrthoDB" id="6776451at2759"/>
<gene>
    <name evidence="2" type="ORF">CEUTPL_LOCUS1010</name>
</gene>
<evidence type="ECO:0000313" key="2">
    <source>
        <dbReference type="EMBL" id="CAG9760274.1"/>
    </source>
</evidence>
<feature type="region of interest" description="Disordered" evidence="1">
    <location>
        <begin position="112"/>
        <end position="156"/>
    </location>
</feature>
<sequence>MRYVRGPQQPAVPEEKESQIHMAEEVLPVAPEERIRDRRALHKTKRPKSQDLARANEELLNALREEADIWRINCAVYETACSLSPRVPNRDPCVDMAQRRVKKMEAKILSARQQAGPSLPQSGDNQQENDPFKRSTSISRTPTKGDRSTEPTKNNNISQEKLLHARFLVIQRVDGLNFDKISPFGINKAFNGLVGELKQIKKTKQGLLVETVSAAQSGKLLTVNKLLDLPVSVLRHESLNVSKGVVYSRDLLCCSEQEILDELKSTGVIDVKRIKTKINGELQDTASHILTFNNSKLPKHIKAGYLNIPVRQYVPPPLRSRKKVVINTPKNISYAHATAALPETKENFNIKNLINELIPTLIKELKLVFVSKTEMIPSERCRRESASSIASEVPYEKRKRPPTNTGESSGGESSAFEPEFSDNKIKKPKGSPKGRPRKPPNNND</sequence>
<name>A0A9N9MEJ0_9CUCU</name>